<dbReference type="InterPro" id="IPR029044">
    <property type="entry name" value="Nucleotide-diphossugar_trans"/>
</dbReference>
<keyword evidence="5" id="KW-0472">Membrane</keyword>
<keyword evidence="3 7" id="KW-0328">Glycosyltransferase</keyword>
<dbReference type="SUPFAM" id="SSF53448">
    <property type="entry name" value="Nucleotide-diphospho-sugar transferases"/>
    <property type="match status" value="1"/>
</dbReference>
<name>A0ABT6TTV2_9BACL</name>
<dbReference type="GO" id="GO:0016757">
    <property type="term" value="F:glycosyltransferase activity"/>
    <property type="evidence" value="ECO:0007669"/>
    <property type="project" value="UniProtKB-KW"/>
</dbReference>
<gene>
    <name evidence="7" type="ORF">KB449_35515</name>
</gene>
<evidence type="ECO:0000256" key="4">
    <source>
        <dbReference type="ARBA" id="ARBA00022679"/>
    </source>
</evidence>
<proteinExistence type="inferred from homology"/>
<dbReference type="Proteomes" id="UP001161691">
    <property type="component" value="Unassembled WGS sequence"/>
</dbReference>
<keyword evidence="5" id="KW-0812">Transmembrane</keyword>
<dbReference type="Gene3D" id="3.90.550.10">
    <property type="entry name" value="Spore Coat Polysaccharide Biosynthesis Protein SpsA, Chain A"/>
    <property type="match status" value="1"/>
</dbReference>
<protein>
    <submittedName>
        <fullName evidence="7">Glycosyltransferase family 2 protein</fullName>
        <ecNumber evidence="7">2.4.-.-</ecNumber>
    </submittedName>
</protein>
<accession>A0ABT6TTV2</accession>
<evidence type="ECO:0000256" key="2">
    <source>
        <dbReference type="ARBA" id="ARBA00006739"/>
    </source>
</evidence>
<evidence type="ECO:0000259" key="6">
    <source>
        <dbReference type="Pfam" id="PF00535"/>
    </source>
</evidence>
<dbReference type="EC" id="2.4.-.-" evidence="7"/>
<sequence length="325" mass="37254">MEVTVVIPNYNGKEFLGPCLDSLCNQSVSEYKLIVVDNGSQDNSVEFIKEKYPKVHLIELEKNVGFSAAVNIGIKSARTQFVVLMNSDTVAETFWLETLYNCIAAQPQVFSCSSRMIQMRDPLLIDNAGDQFTIIGWAFQRGHGLSVSKYNQSSKIFSSCGGAAIYRTEVFEKIGYFDEGFFAYLEDVEIGYRARLNGYQNIYCSDAQIYHFGSATSGSKYNEFKVRLTGRNTVYMLCKLMPRLQIILNLPFIIIGILLMGWNMKRNSLNKAYYEGIKEGLRNRNRQPVYKSSLIQVLKIQWNLYYNLLEFGLQFLQKWQASRNQ</sequence>
<feature type="domain" description="Glycosyltransferase 2-like" evidence="6">
    <location>
        <begin position="4"/>
        <end position="175"/>
    </location>
</feature>
<keyword evidence="5" id="KW-1133">Transmembrane helix</keyword>
<comment type="caution">
    <text evidence="7">The sequence shown here is derived from an EMBL/GenBank/DDBJ whole genome shotgun (WGS) entry which is preliminary data.</text>
</comment>
<dbReference type="PANTHER" id="PTHR43179:SF12">
    <property type="entry name" value="GALACTOFURANOSYLTRANSFERASE GLFT2"/>
    <property type="match status" value="1"/>
</dbReference>
<keyword evidence="4 7" id="KW-0808">Transferase</keyword>
<reference evidence="7" key="1">
    <citation type="submission" date="2023-04" db="EMBL/GenBank/DDBJ databases">
        <title>Comparative genomic analysis of Cohnella hashimotonis sp. nov., isolated from the International Space Station.</title>
        <authorList>
            <person name="Venkateswaran K."/>
            <person name="Simpson A."/>
        </authorList>
    </citation>
    <scope>NUCLEOTIDE SEQUENCE</scope>
    <source>
        <strain evidence="7">F6_2S_P_1</strain>
    </source>
</reference>
<evidence type="ECO:0000256" key="5">
    <source>
        <dbReference type="SAM" id="Phobius"/>
    </source>
</evidence>
<organism evidence="7 8">
    <name type="scientific">Cohnella hashimotonis</name>
    <dbReference type="NCBI Taxonomy" id="2826895"/>
    <lineage>
        <taxon>Bacteria</taxon>
        <taxon>Bacillati</taxon>
        <taxon>Bacillota</taxon>
        <taxon>Bacilli</taxon>
        <taxon>Bacillales</taxon>
        <taxon>Paenibacillaceae</taxon>
        <taxon>Cohnella</taxon>
    </lineage>
</organism>
<evidence type="ECO:0000256" key="1">
    <source>
        <dbReference type="ARBA" id="ARBA00004776"/>
    </source>
</evidence>
<dbReference type="RefSeq" id="WP_282913145.1">
    <property type="nucleotide sequence ID" value="NZ_JAGRPV010000002.1"/>
</dbReference>
<evidence type="ECO:0000313" key="7">
    <source>
        <dbReference type="EMBL" id="MDI4650293.1"/>
    </source>
</evidence>
<evidence type="ECO:0000313" key="8">
    <source>
        <dbReference type="Proteomes" id="UP001161691"/>
    </source>
</evidence>
<dbReference type="InterPro" id="IPR001173">
    <property type="entry name" value="Glyco_trans_2-like"/>
</dbReference>
<keyword evidence="8" id="KW-1185">Reference proteome</keyword>
<dbReference type="PANTHER" id="PTHR43179">
    <property type="entry name" value="RHAMNOSYLTRANSFERASE WBBL"/>
    <property type="match status" value="1"/>
</dbReference>
<dbReference type="CDD" id="cd04186">
    <property type="entry name" value="GT_2_like_c"/>
    <property type="match status" value="1"/>
</dbReference>
<evidence type="ECO:0000256" key="3">
    <source>
        <dbReference type="ARBA" id="ARBA00022676"/>
    </source>
</evidence>
<feature type="transmembrane region" description="Helical" evidence="5">
    <location>
        <begin position="244"/>
        <end position="262"/>
    </location>
</feature>
<dbReference type="Pfam" id="PF00535">
    <property type="entry name" value="Glycos_transf_2"/>
    <property type="match status" value="1"/>
</dbReference>
<comment type="pathway">
    <text evidence="1">Cell wall biogenesis; cell wall polysaccharide biosynthesis.</text>
</comment>
<comment type="similarity">
    <text evidence="2">Belongs to the glycosyltransferase 2 family.</text>
</comment>
<dbReference type="EMBL" id="JAGRPV010000002">
    <property type="protein sequence ID" value="MDI4650293.1"/>
    <property type="molecule type" value="Genomic_DNA"/>
</dbReference>